<proteinExistence type="predicted"/>
<dbReference type="AlphaFoldDB" id="A0A848KJ14"/>
<sequence length="162" mass="17897">MEPVIEREIRSSFVNCSKGDAKRLRVPRDLDERPWDDLDFLGWTEPSLPGRCYLVAPQDGRLVGVALRHETGGFGKAQMCAICTTTHTGGGVVLMTASKAGESGRRGNSVGTYMCADLACSLYARGRKQPAMGNRYREDLSPEEKVARLRTNLNAFIARLYN</sequence>
<protein>
    <submittedName>
        <fullName evidence="2">FBP domain-containing protein</fullName>
    </submittedName>
</protein>
<dbReference type="RefSeq" id="WP_169592321.1">
    <property type="nucleotide sequence ID" value="NZ_VCQU01000010.1"/>
</dbReference>
<dbReference type="InterPro" id="IPR032330">
    <property type="entry name" value="EF-G-binding_C"/>
</dbReference>
<dbReference type="EMBL" id="VCQU01000010">
    <property type="protein sequence ID" value="NMN98269.1"/>
    <property type="molecule type" value="Genomic_DNA"/>
</dbReference>
<reference evidence="2 3" key="2">
    <citation type="submission" date="2020-06" db="EMBL/GenBank/DDBJ databases">
        <title>Antribacter stalactiti gen. nov., sp. nov., a new member of the family Nacardiaceae isolated from a cave.</title>
        <authorList>
            <person name="Kim I.S."/>
        </authorList>
    </citation>
    <scope>NUCLEOTIDE SEQUENCE [LARGE SCALE GENOMIC DNA]</scope>
    <source>
        <strain evidence="2 3">YC2-7</strain>
    </source>
</reference>
<evidence type="ECO:0000313" key="3">
    <source>
        <dbReference type="Proteomes" id="UP000535543"/>
    </source>
</evidence>
<name>A0A848KJ14_9NOCA</name>
<reference evidence="2 3" key="1">
    <citation type="submission" date="2019-05" db="EMBL/GenBank/DDBJ databases">
        <authorList>
            <person name="Lee S.D."/>
        </authorList>
    </citation>
    <scope>NUCLEOTIDE SEQUENCE [LARGE SCALE GENOMIC DNA]</scope>
    <source>
        <strain evidence="2 3">YC2-7</strain>
    </source>
</reference>
<evidence type="ECO:0000313" key="2">
    <source>
        <dbReference type="EMBL" id="NMN98269.1"/>
    </source>
</evidence>
<organism evidence="2 3">
    <name type="scientific">Antrihabitans stalactiti</name>
    <dbReference type="NCBI Taxonomy" id="2584121"/>
    <lineage>
        <taxon>Bacteria</taxon>
        <taxon>Bacillati</taxon>
        <taxon>Actinomycetota</taxon>
        <taxon>Actinomycetes</taxon>
        <taxon>Mycobacteriales</taxon>
        <taxon>Nocardiaceae</taxon>
        <taxon>Antrihabitans</taxon>
    </lineage>
</organism>
<comment type="caution">
    <text evidence="2">The sequence shown here is derived from an EMBL/GenBank/DDBJ whole genome shotgun (WGS) entry which is preliminary data.</text>
</comment>
<dbReference type="Proteomes" id="UP000535543">
    <property type="component" value="Unassembled WGS sequence"/>
</dbReference>
<keyword evidence="3" id="KW-1185">Reference proteome</keyword>
<evidence type="ECO:0000259" key="1">
    <source>
        <dbReference type="Pfam" id="PF16571"/>
    </source>
</evidence>
<gene>
    <name evidence="2" type="ORF">FGL95_24810</name>
</gene>
<feature type="domain" description="Elongation factor G-binding protein C-terminal treble-clef zinc-finger" evidence="1">
    <location>
        <begin position="8"/>
        <end position="159"/>
    </location>
</feature>
<dbReference type="Pfam" id="PF16571">
    <property type="entry name" value="FBP_C"/>
    <property type="match status" value="1"/>
</dbReference>
<accession>A0A848KJ14</accession>